<dbReference type="GO" id="GO:0005952">
    <property type="term" value="C:cAMP-dependent protein kinase complex"/>
    <property type="evidence" value="ECO:0007669"/>
    <property type="project" value="TreeGrafter"/>
</dbReference>
<feature type="compositionally biased region" description="Basic and acidic residues" evidence="8">
    <location>
        <begin position="168"/>
        <end position="177"/>
    </location>
</feature>
<feature type="compositionally biased region" description="Low complexity" evidence="8">
    <location>
        <begin position="53"/>
        <end position="74"/>
    </location>
</feature>
<evidence type="ECO:0000256" key="3">
    <source>
        <dbReference type="ARBA" id="ARBA00022679"/>
    </source>
</evidence>
<dbReference type="CDD" id="cd00038">
    <property type="entry name" value="CAP_ED"/>
    <property type="match status" value="3"/>
</dbReference>
<feature type="region of interest" description="Disordered" evidence="8">
    <location>
        <begin position="166"/>
        <end position="258"/>
    </location>
</feature>
<evidence type="ECO:0000259" key="10">
    <source>
        <dbReference type="PROSITE" id="PS50042"/>
    </source>
</evidence>
<dbReference type="PRINTS" id="PR00103">
    <property type="entry name" value="CAMPKINASE"/>
</dbReference>
<dbReference type="Gene3D" id="3.30.200.20">
    <property type="entry name" value="Phosphorylase Kinase, domain 1"/>
    <property type="match status" value="1"/>
</dbReference>
<feature type="domain" description="Protein kinase" evidence="9">
    <location>
        <begin position="818"/>
        <end position="1093"/>
    </location>
</feature>
<feature type="compositionally biased region" description="Basic and acidic residues" evidence="8">
    <location>
        <begin position="247"/>
        <end position="258"/>
    </location>
</feature>
<evidence type="ECO:0000256" key="2">
    <source>
        <dbReference type="ARBA" id="ARBA00022535"/>
    </source>
</evidence>
<evidence type="ECO:0000256" key="6">
    <source>
        <dbReference type="ARBA" id="ARBA00022840"/>
    </source>
</evidence>
<evidence type="ECO:0000256" key="7">
    <source>
        <dbReference type="ARBA" id="ARBA00022992"/>
    </source>
</evidence>
<dbReference type="PROSITE" id="PS00108">
    <property type="entry name" value="PROTEIN_KINASE_ST"/>
    <property type="match status" value="1"/>
</dbReference>
<dbReference type="GO" id="GO:0030553">
    <property type="term" value="F:cGMP binding"/>
    <property type="evidence" value="ECO:0007669"/>
    <property type="project" value="UniProtKB-KW"/>
</dbReference>
<dbReference type="InterPro" id="IPR008271">
    <property type="entry name" value="Ser/Thr_kinase_AS"/>
</dbReference>
<keyword evidence="5" id="KW-0418">Kinase</keyword>
<dbReference type="Proteomes" id="UP001295423">
    <property type="component" value="Unassembled WGS sequence"/>
</dbReference>
<dbReference type="InterPro" id="IPR014710">
    <property type="entry name" value="RmlC-like_jellyroll"/>
</dbReference>
<evidence type="ECO:0000259" key="9">
    <source>
        <dbReference type="PROSITE" id="PS50011"/>
    </source>
</evidence>
<keyword evidence="7" id="KW-0142">cGMP-binding</keyword>
<sequence>MSTTEEPIAPTEAGAPDAREQMSAELGMIGDISETIEEGEEEEESEEEEEEVPSPAAAAPGEAAPTEAATAEGANEADKPKKKKKKKSKGAKFMNKMAQPGVFMAKQAQKGVETMVINPTMAVGKAVGKGVETVVVNPTMAAGKAVGKGVENAVVNPTMAVGKGVGDAARKMAGKEKSSKKKSSKKKSQTSGDATEEKSDDKKDKDKSESSKKSSKDHRKSKSGSKSKSGLSKFTKGLGLDGGVSASEHKALKETNKKLESRVAQLDLEVSDLEEKLDEKEKEIAALREQLKKIGVGNQELTLEEATTPSLSEKRAQKRLMEEKANILMTEGHNSGKLRGLDDSNHSTSSQKGDGSMKIISKAKETELQRKKRMENSKIVHKMRNLSTRNTYFQPQKTNGVAANPLGMGDYEPPVFPKTPEAVQLIHNALRKNVFFDKMNQDDFDRMTPSFEKVLVKNGEHIITQGDKADFFYIVAKGKVIYKVDGKLVGEASKEQSFGELSLLYTSPRAASVIALSNPTELFRIDQRAFRQILQNKAKEFEKEKLELLKAVRAFEGVTDSDLYRLADCMIMRKFKADQVVVRKGDVGNCFYIIHSGTMKVTDIGDGTSANEGVILEPKDYFGERALITDERRSANVSGAEDGACFAIDRVTFEKVLGQFSQVIMRSHDKDMLANIKNIKESKFSDAMIETLSSAIVDITFKAGDAIQEKGVKQQGALFLIREGSVTIEKGGKSTTLKKDEYFGDDQIGKFTPEQVTPDYSATAATDCTCGFLGLKQFPKLSLDGTTKEDDVANTRIMRRRSTIRESFRFRKVELDKMDKLQVLGEGQFGCVHLVKATNVAGETRTGDGGVPDSYALKVQDLAELGGLQFKELIDREQKVMENMRHPFVVDLIHTQIIGTDAYMLMNCITCGELWSVVHTQGDSGEWESGIPEDHARFYAIVIADAMAFMHNAKVVYRDLKPENVMIDKVGYPNIIDFGFAKEIEGKTYTFCGTPNYIAPEIVANMGHSFGVDHWAFGILIYEMISGENPFFYEGMEHAQLLENIANTEAYPITKECSAEVKKLIDALLEKDPTQRIGMLAGRENDILEHVWFKDIDLKKLREKEIPAPIIPPSMIEEENK</sequence>
<dbReference type="SUPFAM" id="SSF51206">
    <property type="entry name" value="cAMP-binding domain-like"/>
    <property type="match status" value="3"/>
</dbReference>
<feature type="compositionally biased region" description="Basic and acidic residues" evidence="8">
    <location>
        <begin position="195"/>
        <end position="214"/>
    </location>
</feature>
<dbReference type="InterPro" id="IPR018490">
    <property type="entry name" value="cNMP-bd_dom_sf"/>
</dbReference>
<dbReference type="AlphaFoldDB" id="A0AAD2CKJ2"/>
<evidence type="ECO:0000256" key="4">
    <source>
        <dbReference type="ARBA" id="ARBA00022741"/>
    </source>
</evidence>
<feature type="domain" description="Cyclic nucleotide-binding" evidence="10">
    <location>
        <begin position="554"/>
        <end position="666"/>
    </location>
</feature>
<feature type="compositionally biased region" description="Basic residues" evidence="8">
    <location>
        <begin position="80"/>
        <end position="90"/>
    </location>
</feature>
<dbReference type="InterPro" id="IPR000719">
    <property type="entry name" value="Prot_kinase_dom"/>
</dbReference>
<dbReference type="EMBL" id="CAKOGP040000668">
    <property type="protein sequence ID" value="CAJ1937604.1"/>
    <property type="molecule type" value="Genomic_DNA"/>
</dbReference>
<feature type="region of interest" description="Disordered" evidence="8">
    <location>
        <begin position="331"/>
        <end position="356"/>
    </location>
</feature>
<dbReference type="InterPro" id="IPR018488">
    <property type="entry name" value="cNMP-bd_CS"/>
</dbReference>
<evidence type="ECO:0000256" key="5">
    <source>
        <dbReference type="ARBA" id="ARBA00022777"/>
    </source>
</evidence>
<feature type="region of interest" description="Disordered" evidence="8">
    <location>
        <begin position="1"/>
        <end position="94"/>
    </location>
</feature>
<dbReference type="PROSITE" id="PS00888">
    <property type="entry name" value="CNMP_BINDING_1"/>
    <property type="match status" value="2"/>
</dbReference>
<evidence type="ECO:0000256" key="1">
    <source>
        <dbReference type="ARBA" id="ARBA00022527"/>
    </source>
</evidence>
<dbReference type="InterPro" id="IPR000595">
    <property type="entry name" value="cNMP-bd_dom"/>
</dbReference>
<feature type="domain" description="Cyclic nucleotide-binding" evidence="10">
    <location>
        <begin position="435"/>
        <end position="551"/>
    </location>
</feature>
<evidence type="ECO:0000256" key="8">
    <source>
        <dbReference type="SAM" id="MobiDB-lite"/>
    </source>
</evidence>
<feature type="compositionally biased region" description="Basic residues" evidence="8">
    <location>
        <begin position="178"/>
        <end position="188"/>
    </location>
</feature>
<dbReference type="PROSITE" id="PS50042">
    <property type="entry name" value="CNMP_BINDING_3"/>
    <property type="match status" value="2"/>
</dbReference>
<dbReference type="PANTHER" id="PTHR24353">
    <property type="entry name" value="CYCLIC NUCLEOTIDE-DEPENDENT PROTEIN KINASE"/>
    <property type="match status" value="1"/>
</dbReference>
<proteinExistence type="predicted"/>
<dbReference type="SMART" id="SM00220">
    <property type="entry name" value="S_TKc"/>
    <property type="match status" value="1"/>
</dbReference>
<evidence type="ECO:0000313" key="11">
    <source>
        <dbReference type="EMBL" id="CAJ1937604.1"/>
    </source>
</evidence>
<dbReference type="Gene3D" id="1.10.510.10">
    <property type="entry name" value="Transferase(Phosphotransferase) domain 1"/>
    <property type="match status" value="1"/>
</dbReference>
<dbReference type="GO" id="GO:0004691">
    <property type="term" value="F:cAMP-dependent protein kinase activity"/>
    <property type="evidence" value="ECO:0007669"/>
    <property type="project" value="TreeGrafter"/>
</dbReference>
<reference evidence="11" key="1">
    <citation type="submission" date="2023-08" db="EMBL/GenBank/DDBJ databases">
        <authorList>
            <person name="Audoor S."/>
            <person name="Bilcke G."/>
        </authorList>
    </citation>
    <scope>NUCLEOTIDE SEQUENCE</scope>
</reference>
<evidence type="ECO:0000313" key="12">
    <source>
        <dbReference type="Proteomes" id="UP001295423"/>
    </source>
</evidence>
<feature type="compositionally biased region" description="Acidic residues" evidence="8">
    <location>
        <begin position="34"/>
        <end position="52"/>
    </location>
</feature>
<comment type="caution">
    <text evidence="11">The sequence shown here is derived from an EMBL/GenBank/DDBJ whole genome shotgun (WGS) entry which is preliminary data.</text>
</comment>
<gene>
    <name evidence="11" type="ORF">CYCCA115_LOCUS5727</name>
</gene>
<dbReference type="Pfam" id="PF00069">
    <property type="entry name" value="Pkinase"/>
    <property type="match status" value="1"/>
</dbReference>
<dbReference type="PROSITE" id="PS00889">
    <property type="entry name" value="CNMP_BINDING_2"/>
    <property type="match status" value="1"/>
</dbReference>
<evidence type="ECO:0008006" key="13">
    <source>
        <dbReference type="Google" id="ProtNLM"/>
    </source>
</evidence>
<dbReference type="PROSITE" id="PS50011">
    <property type="entry name" value="PROTEIN_KINASE_DOM"/>
    <property type="match status" value="1"/>
</dbReference>
<keyword evidence="6" id="KW-0067">ATP-binding</keyword>
<dbReference type="GO" id="GO:0005524">
    <property type="term" value="F:ATP binding"/>
    <property type="evidence" value="ECO:0007669"/>
    <property type="project" value="UniProtKB-KW"/>
</dbReference>
<keyword evidence="12" id="KW-1185">Reference proteome</keyword>
<keyword evidence="2" id="KW-0140">cGMP</keyword>
<dbReference type="Gene3D" id="2.60.120.10">
    <property type="entry name" value="Jelly Rolls"/>
    <property type="match status" value="3"/>
</dbReference>
<accession>A0AAD2CKJ2</accession>
<name>A0AAD2CKJ2_9STRA</name>
<dbReference type="SUPFAM" id="SSF56112">
    <property type="entry name" value="Protein kinase-like (PK-like)"/>
    <property type="match status" value="1"/>
</dbReference>
<keyword evidence="3" id="KW-0808">Transferase</keyword>
<feature type="compositionally biased region" description="Basic residues" evidence="8">
    <location>
        <begin position="215"/>
        <end position="225"/>
    </location>
</feature>
<dbReference type="InterPro" id="IPR011009">
    <property type="entry name" value="Kinase-like_dom_sf"/>
</dbReference>
<dbReference type="SMART" id="SM00100">
    <property type="entry name" value="cNMP"/>
    <property type="match status" value="3"/>
</dbReference>
<dbReference type="Pfam" id="PF00027">
    <property type="entry name" value="cNMP_binding"/>
    <property type="match status" value="2"/>
</dbReference>
<keyword evidence="4" id="KW-0547">Nucleotide-binding</keyword>
<protein>
    <recommendedName>
        <fullName evidence="13">cGMP-dependent protein kinase</fullName>
    </recommendedName>
</protein>
<dbReference type="PANTHER" id="PTHR24353:SF143">
    <property type="entry name" value="PROTEIN KINASE DOMAIN-CONTAINING PROTEIN"/>
    <property type="match status" value="1"/>
</dbReference>
<organism evidence="11 12">
    <name type="scientific">Cylindrotheca closterium</name>
    <dbReference type="NCBI Taxonomy" id="2856"/>
    <lineage>
        <taxon>Eukaryota</taxon>
        <taxon>Sar</taxon>
        <taxon>Stramenopiles</taxon>
        <taxon>Ochrophyta</taxon>
        <taxon>Bacillariophyta</taxon>
        <taxon>Bacillariophyceae</taxon>
        <taxon>Bacillariophycidae</taxon>
        <taxon>Bacillariales</taxon>
        <taxon>Bacillariaceae</taxon>
        <taxon>Cylindrotheca</taxon>
    </lineage>
</organism>
<keyword evidence="1" id="KW-0723">Serine/threonine-protein kinase</keyword>